<dbReference type="GO" id="GO:0005829">
    <property type="term" value="C:cytosol"/>
    <property type="evidence" value="ECO:0007669"/>
    <property type="project" value="TreeGrafter"/>
</dbReference>
<dbReference type="PROSITE" id="PS00395">
    <property type="entry name" value="ALANINE_RACEMASE"/>
    <property type="match status" value="1"/>
</dbReference>
<comment type="catalytic activity">
    <reaction evidence="4">
        <text>L-alanine = D-alanine</text>
        <dbReference type="Rhea" id="RHEA:20249"/>
        <dbReference type="ChEBI" id="CHEBI:57416"/>
        <dbReference type="ChEBI" id="CHEBI:57972"/>
        <dbReference type="EC" id="5.1.1.1"/>
    </reaction>
</comment>
<evidence type="ECO:0000256" key="1">
    <source>
        <dbReference type="ARBA" id="ARBA00001933"/>
    </source>
</evidence>
<feature type="binding site" evidence="4 6">
    <location>
        <position position="460"/>
    </location>
    <ligand>
        <name>substrate</name>
    </ligand>
</feature>
<feature type="transmembrane region" description="Helical" evidence="7">
    <location>
        <begin position="114"/>
        <end position="133"/>
    </location>
</feature>
<feature type="domain" description="Alanine racemase C-terminal" evidence="8">
    <location>
        <begin position="572"/>
        <end position="701"/>
    </location>
</feature>
<feature type="binding site" evidence="4 6">
    <location>
        <position position="642"/>
    </location>
    <ligand>
        <name>substrate</name>
    </ligand>
</feature>
<evidence type="ECO:0000256" key="6">
    <source>
        <dbReference type="PIRSR" id="PIRSR600821-52"/>
    </source>
</evidence>
<dbReference type="GO" id="GO:0030632">
    <property type="term" value="P:D-alanine biosynthetic process"/>
    <property type="evidence" value="ECO:0007669"/>
    <property type="project" value="UniProtKB-UniRule"/>
</dbReference>
<evidence type="ECO:0000256" key="2">
    <source>
        <dbReference type="ARBA" id="ARBA00022898"/>
    </source>
</evidence>
<keyword evidence="2 4" id="KW-0663">Pyridoxal phosphate</keyword>
<dbReference type="SUPFAM" id="SSF51419">
    <property type="entry name" value="PLP-binding barrel"/>
    <property type="match status" value="1"/>
</dbReference>
<keyword evidence="10" id="KW-1185">Reference proteome</keyword>
<feature type="transmembrane region" description="Helical" evidence="7">
    <location>
        <begin position="303"/>
        <end position="323"/>
    </location>
</feature>
<dbReference type="PRINTS" id="PR00992">
    <property type="entry name" value="ALARACEMASE"/>
</dbReference>
<dbReference type="Pfam" id="PF00842">
    <property type="entry name" value="Ala_racemase_C"/>
    <property type="match status" value="1"/>
</dbReference>
<protein>
    <recommendedName>
        <fullName evidence="4">Alanine racemase</fullName>
        <ecNumber evidence="4">5.1.1.1</ecNumber>
    </recommendedName>
</protein>
<feature type="modified residue" description="N6-(pyridoxal phosphate)lysine" evidence="4 5">
    <location>
        <position position="366"/>
    </location>
</feature>
<keyword evidence="7" id="KW-0472">Membrane</keyword>
<dbReference type="Pfam" id="PF01757">
    <property type="entry name" value="Acyl_transf_3"/>
    <property type="match status" value="1"/>
</dbReference>
<evidence type="ECO:0000256" key="5">
    <source>
        <dbReference type="PIRSR" id="PIRSR600821-50"/>
    </source>
</evidence>
<dbReference type="NCBIfam" id="NF033131">
    <property type="entry name" value="vanT-G-Cterm"/>
    <property type="match status" value="1"/>
</dbReference>
<comment type="function">
    <text evidence="4">Catalyzes the interconversion of L-alanine and D-alanine. May also act on other amino acids.</text>
</comment>
<feature type="transmembrane region" description="Helical" evidence="7">
    <location>
        <begin position="268"/>
        <end position="288"/>
    </location>
</feature>
<dbReference type="GO" id="GO:0016747">
    <property type="term" value="F:acyltransferase activity, transferring groups other than amino-acyl groups"/>
    <property type="evidence" value="ECO:0007669"/>
    <property type="project" value="InterPro"/>
</dbReference>
<evidence type="ECO:0000313" key="9">
    <source>
        <dbReference type="EMBL" id="EMS73172.1"/>
    </source>
</evidence>
<dbReference type="GO" id="GO:0008784">
    <property type="term" value="F:alanine racemase activity"/>
    <property type="evidence" value="ECO:0007669"/>
    <property type="project" value="UniProtKB-UniRule"/>
</dbReference>
<dbReference type="PANTHER" id="PTHR30511">
    <property type="entry name" value="ALANINE RACEMASE"/>
    <property type="match status" value="1"/>
</dbReference>
<dbReference type="NCBIfam" id="TIGR00492">
    <property type="entry name" value="alr"/>
    <property type="match status" value="1"/>
</dbReference>
<keyword evidence="7" id="KW-0812">Transmembrane</keyword>
<comment type="cofactor">
    <cofactor evidence="1 4 5">
        <name>pyridoxal 5'-phosphate</name>
        <dbReference type="ChEBI" id="CHEBI:597326"/>
    </cofactor>
</comment>
<evidence type="ECO:0000256" key="7">
    <source>
        <dbReference type="SAM" id="Phobius"/>
    </source>
</evidence>
<dbReference type="Gene3D" id="3.20.20.10">
    <property type="entry name" value="Alanine racemase"/>
    <property type="match status" value="1"/>
</dbReference>
<dbReference type="SMART" id="SM01005">
    <property type="entry name" value="Ala_racemase_C"/>
    <property type="match status" value="1"/>
</dbReference>
<evidence type="ECO:0000313" key="10">
    <source>
        <dbReference type="Proteomes" id="UP000014155"/>
    </source>
</evidence>
<dbReference type="eggNOG" id="COG0787">
    <property type="taxonomic scope" value="Bacteria"/>
</dbReference>
<dbReference type="Proteomes" id="UP000014155">
    <property type="component" value="Unassembled WGS sequence"/>
</dbReference>
<feature type="transmembrane region" description="Helical" evidence="7">
    <location>
        <begin position="140"/>
        <end position="161"/>
    </location>
</feature>
<name>S0FMN8_RUMCE</name>
<dbReference type="UniPathway" id="UPA00042">
    <property type="reaction ID" value="UER00497"/>
</dbReference>
<dbReference type="GO" id="GO:0030170">
    <property type="term" value="F:pyridoxal phosphate binding"/>
    <property type="evidence" value="ECO:0007669"/>
    <property type="project" value="UniProtKB-UniRule"/>
</dbReference>
<comment type="pathway">
    <text evidence="4">Amino-acid biosynthesis; D-alanine biosynthesis; D-alanine from L-alanine: step 1/1.</text>
</comment>
<feature type="active site" description="Proton acceptor; specific for D-alanine" evidence="4">
    <location>
        <position position="366"/>
    </location>
</feature>
<organism evidence="9 10">
    <name type="scientific">Ruminiclostridium cellobioparum subsp. termitidis CT1112</name>
    <dbReference type="NCBI Taxonomy" id="1195236"/>
    <lineage>
        <taxon>Bacteria</taxon>
        <taxon>Bacillati</taxon>
        <taxon>Bacillota</taxon>
        <taxon>Clostridia</taxon>
        <taxon>Eubacteriales</taxon>
        <taxon>Oscillospiraceae</taxon>
        <taxon>Ruminiclostridium</taxon>
    </lineage>
</organism>
<keyword evidence="7" id="KW-1133">Transmembrane helix</keyword>
<feature type="transmembrane region" description="Helical" evidence="7">
    <location>
        <begin position="12"/>
        <end position="30"/>
    </location>
</feature>
<evidence type="ECO:0000256" key="3">
    <source>
        <dbReference type="ARBA" id="ARBA00023235"/>
    </source>
</evidence>
<dbReference type="InterPro" id="IPR011079">
    <property type="entry name" value="Ala_racemase_C"/>
</dbReference>
<dbReference type="InterPro" id="IPR002656">
    <property type="entry name" value="Acyl_transf_3_dom"/>
</dbReference>
<feature type="transmembrane region" description="Helical" evidence="7">
    <location>
        <begin position="240"/>
        <end position="256"/>
    </location>
</feature>
<evidence type="ECO:0000256" key="4">
    <source>
        <dbReference type="HAMAP-Rule" id="MF_01201"/>
    </source>
</evidence>
<dbReference type="PATRIC" id="fig|1195236.3.peg.992"/>
<sequence length="730" mass="80986">MGEKRYAGLDYFRLISALLIVSIHTFPLLSISPEANFFLTHVLARVAVPFFLMTTGFFLVLGKTTLNGFIKKTALLYGAAILLYLPVNIYTGAIKQQFSPAGIFKGLVFEGTFYHLWYLPASILGVIIVCGLYSKLKPRVVLGVTMLLYLLALLGDSYYGISEQFAFLNRFYNVLFIFFDHTRNGLLMTPVFIALGGAIAAAGRQYSNKICLTGLSVAAVLLLAEGSFLNRQGMQRHDSMYIMLLPVMFFLFHLLLNCRGKAEKKLRTLSMLIYIVHPMCIIVVRGFAKAVNLTELLIDNSMLHFIAVLSISILCSVIVMTFLEKKDRGRKADRAWVEIDLEGLENNIGQFRKILPESCGIMAVVKANAYGHGDVEISRELNNMGVNAFAVATVKEGIRLRKNGIRGEILILGYTLPDEVSLLKQYDLTQTVVDLSYARMLNSRNKKIKVHVKIDTGMHRLGESFDNMDNLTGIFQCGNLLIRGTFSHLSAADSLAPEDVKFTHFQIERFYKTLDRLKEAGFNPGKIHLQSSYGVLNYPYLKCDYARTGIAMYGVLSSREHETRVPVLLQPVLSMKARVILTKEIGENERIGYGHQCISGKKTRLAVISVGYADGIPSNLSCGKGQVIINGRKAGIVGRICMDQLMVDVTDIPGTRQGDIATLIGHDGNEFISAESVAAQAGTLTNELLSRLGVRVPRNIINNRTNAAKSRVPLNLKNTLSSWKFSIKSS</sequence>
<dbReference type="Pfam" id="PF01168">
    <property type="entry name" value="Ala_racemase_N"/>
    <property type="match status" value="1"/>
</dbReference>
<feature type="transmembrane region" description="Helical" evidence="7">
    <location>
        <begin position="74"/>
        <end position="94"/>
    </location>
</feature>
<feature type="active site" description="Proton acceptor; specific for L-alanine" evidence="4">
    <location>
        <position position="593"/>
    </location>
</feature>
<feature type="transmembrane region" description="Helical" evidence="7">
    <location>
        <begin position="210"/>
        <end position="228"/>
    </location>
</feature>
<dbReference type="RefSeq" id="WP_004624034.1">
    <property type="nucleotide sequence ID" value="NZ_AORV01000021.1"/>
</dbReference>
<feature type="transmembrane region" description="Helical" evidence="7">
    <location>
        <begin position="42"/>
        <end position="62"/>
    </location>
</feature>
<dbReference type="HAMAP" id="MF_01201">
    <property type="entry name" value="Ala_racemase"/>
    <property type="match status" value="1"/>
</dbReference>
<comment type="caution">
    <text evidence="9">The sequence shown here is derived from an EMBL/GenBank/DDBJ whole genome shotgun (WGS) entry which is preliminary data.</text>
</comment>
<evidence type="ECO:0000259" key="8">
    <source>
        <dbReference type="SMART" id="SM01005"/>
    </source>
</evidence>
<dbReference type="InterPro" id="IPR009006">
    <property type="entry name" value="Ala_racemase/Decarboxylase_C"/>
</dbReference>
<dbReference type="InterPro" id="IPR020622">
    <property type="entry name" value="Ala_racemase_pyridoxalP-BS"/>
</dbReference>
<dbReference type="PANTHER" id="PTHR30511:SF0">
    <property type="entry name" value="ALANINE RACEMASE, CATABOLIC-RELATED"/>
    <property type="match status" value="1"/>
</dbReference>
<dbReference type="EC" id="5.1.1.1" evidence="4"/>
<dbReference type="InterPro" id="IPR001608">
    <property type="entry name" value="Ala_racemase_N"/>
</dbReference>
<dbReference type="InterPro" id="IPR029066">
    <property type="entry name" value="PLP-binding_barrel"/>
</dbReference>
<dbReference type="eggNOG" id="COG1835">
    <property type="taxonomic scope" value="Bacteria"/>
</dbReference>
<keyword evidence="3 4" id="KW-0413">Isomerase</keyword>
<reference evidence="9 10" key="1">
    <citation type="journal article" date="2013" name="Genome Announc.">
        <title>Draft Genome Sequence of the Cellulolytic, Mesophilic, Anaerobic Bacterium Clostridium termitidis Strain CT1112 (DSM 5398).</title>
        <authorList>
            <person name="Lal S."/>
            <person name="Ramachandran U."/>
            <person name="Zhang X."/>
            <person name="Munir R."/>
            <person name="Sparling R."/>
            <person name="Levin D.B."/>
        </authorList>
    </citation>
    <scope>NUCLEOTIDE SEQUENCE [LARGE SCALE GENOMIC DNA]</scope>
    <source>
        <strain evidence="9 10">CT1112</strain>
    </source>
</reference>
<comment type="similarity">
    <text evidence="4">Belongs to the alanine racemase family.</text>
</comment>
<dbReference type="Gene3D" id="2.40.37.10">
    <property type="entry name" value="Lyase, Ornithine Decarboxylase, Chain A, domain 1"/>
    <property type="match status" value="1"/>
</dbReference>
<dbReference type="EMBL" id="AORV01000021">
    <property type="protein sequence ID" value="EMS73172.1"/>
    <property type="molecule type" value="Genomic_DNA"/>
</dbReference>
<dbReference type="FunFam" id="3.20.20.10:FF:000002">
    <property type="entry name" value="Alanine racemase"/>
    <property type="match status" value="1"/>
</dbReference>
<dbReference type="SUPFAM" id="SSF50621">
    <property type="entry name" value="Alanine racemase C-terminal domain-like"/>
    <property type="match status" value="1"/>
</dbReference>
<proteinExistence type="inferred from homology"/>
<dbReference type="InterPro" id="IPR000821">
    <property type="entry name" value="Ala_racemase"/>
</dbReference>
<feature type="transmembrane region" description="Helical" evidence="7">
    <location>
        <begin position="185"/>
        <end position="203"/>
    </location>
</feature>
<dbReference type="AlphaFoldDB" id="S0FMN8"/>
<gene>
    <name evidence="9" type="ORF">CTER_0698</name>
</gene>
<accession>S0FMN8</accession>
<dbReference type="STRING" id="1195236.CTER_0698"/>